<name>A0A1V5SF91_9BACT</name>
<comment type="caution">
    <text evidence="1">The sequence shown here is derived from an EMBL/GenBank/DDBJ whole genome shotgun (WGS) entry which is preliminary data.</text>
</comment>
<dbReference type="AlphaFoldDB" id="A0A1V5SF91"/>
<reference evidence="1" key="1">
    <citation type="submission" date="2017-02" db="EMBL/GenBank/DDBJ databases">
        <title>Delving into the versatile metabolic prowess of the omnipresent phylum Bacteroidetes.</title>
        <authorList>
            <person name="Nobu M.K."/>
            <person name="Mei R."/>
            <person name="Narihiro T."/>
            <person name="Kuroda K."/>
            <person name="Liu W.-T."/>
        </authorList>
    </citation>
    <scope>NUCLEOTIDE SEQUENCE</scope>
    <source>
        <strain evidence="1">ADurb.Bin280</strain>
    </source>
</reference>
<evidence type="ECO:0000313" key="1">
    <source>
        <dbReference type="EMBL" id="OQA52861.1"/>
    </source>
</evidence>
<protein>
    <submittedName>
        <fullName evidence="1">Uncharacterized protein</fullName>
    </submittedName>
</protein>
<organism evidence="1">
    <name type="scientific">candidate division WS2 bacterium ADurb.Bin280</name>
    <dbReference type="NCBI Taxonomy" id="1852829"/>
    <lineage>
        <taxon>Bacteria</taxon>
        <taxon>candidate division WS2</taxon>
    </lineage>
</organism>
<dbReference type="Proteomes" id="UP000485367">
    <property type="component" value="Unassembled WGS sequence"/>
</dbReference>
<gene>
    <name evidence="1" type="ORF">BWY43_00310</name>
</gene>
<dbReference type="EMBL" id="MWBO01000019">
    <property type="protein sequence ID" value="OQA52861.1"/>
    <property type="molecule type" value="Genomic_DNA"/>
</dbReference>
<proteinExistence type="predicted"/>
<sequence>MLEFCRVCTYTKHGGKAMSVTHSWQGFWTTYTTGGVVHNESYQACKHCGIKKPLAHEQAFEDHVCLGIKEPEAKVIRDLLLDTGVIHRFETPYRFCWQEIITGPIRRFLQLEAGKAECYRIQDTVNFYKMIHLDGYYGSGDQAVAVFIPTTGHNAIVWGRKTIVVPQDYRYISATPPDEGECTLHGVMSESATGLLIRLD</sequence>
<accession>A0A1V5SF91</accession>